<dbReference type="PANTHER" id="PTHR43344">
    <property type="entry name" value="PHOSPHOSERINE PHOSPHATASE"/>
    <property type="match status" value="1"/>
</dbReference>
<evidence type="ECO:0000256" key="1">
    <source>
        <dbReference type="ARBA" id="ARBA00001946"/>
    </source>
</evidence>
<protein>
    <recommendedName>
        <fullName evidence="3">phosphoserine phosphatase</fullName>
        <ecNumber evidence="3">3.1.3.3</ecNumber>
    </recommendedName>
</protein>
<dbReference type="InterPro" id="IPR023214">
    <property type="entry name" value="HAD_sf"/>
</dbReference>
<dbReference type="GO" id="GO:0036424">
    <property type="term" value="F:L-phosphoserine phosphatase activity"/>
    <property type="evidence" value="ECO:0007669"/>
    <property type="project" value="TreeGrafter"/>
</dbReference>
<dbReference type="Pfam" id="PF12710">
    <property type="entry name" value="HAD"/>
    <property type="match status" value="1"/>
</dbReference>
<sequence>MIAAFFDIDGTIYRNSLLTEHFKKLIKYDLLDFSEYDRRVKEAFKLWDERVGNYDNYLEDLTGTYVDAIKGLPVKYNDFVADKVVELKGNRVYTYTREMIKWHKRQGHLVIFISGSPDFLVSRMAKKWDADDYCGSTYHTNPNGTLTGEISPMWDSANKLKSIHKFCEKYDIDLDSSYAYGDTHGDVTMLELVGNPKAINPSLELLNTIKANAELSKKTEIIVERKDVIYSLSPDVKIFSPEF</sequence>
<dbReference type="GO" id="GO:0000287">
    <property type="term" value="F:magnesium ion binding"/>
    <property type="evidence" value="ECO:0007669"/>
    <property type="project" value="TreeGrafter"/>
</dbReference>
<dbReference type="Proteomes" id="UP000515913">
    <property type="component" value="Chromosome"/>
</dbReference>
<evidence type="ECO:0000256" key="7">
    <source>
        <dbReference type="ARBA" id="ARBA00022842"/>
    </source>
</evidence>
<evidence type="ECO:0000256" key="5">
    <source>
        <dbReference type="ARBA" id="ARBA00022723"/>
    </source>
</evidence>
<evidence type="ECO:0000256" key="2">
    <source>
        <dbReference type="ARBA" id="ARBA00005135"/>
    </source>
</evidence>
<keyword evidence="5" id="KW-0479">Metal-binding</keyword>
<evidence type="ECO:0000256" key="3">
    <source>
        <dbReference type="ARBA" id="ARBA00012640"/>
    </source>
</evidence>
<dbReference type="InterPro" id="IPR050582">
    <property type="entry name" value="HAD-like_SerB"/>
</dbReference>
<dbReference type="Gene3D" id="3.40.50.1000">
    <property type="entry name" value="HAD superfamily/HAD-like"/>
    <property type="match status" value="1"/>
</dbReference>
<proteinExistence type="predicted"/>
<evidence type="ECO:0000256" key="9">
    <source>
        <dbReference type="ARBA" id="ARBA00048138"/>
    </source>
</evidence>
<dbReference type="NCBIfam" id="TIGR01488">
    <property type="entry name" value="HAD-SF-IB"/>
    <property type="match status" value="1"/>
</dbReference>
<dbReference type="NCBIfam" id="TIGR01490">
    <property type="entry name" value="HAD-SF-IB-hyp1"/>
    <property type="match status" value="1"/>
</dbReference>
<evidence type="ECO:0000256" key="4">
    <source>
        <dbReference type="ARBA" id="ARBA00022605"/>
    </source>
</evidence>
<dbReference type="InterPro" id="IPR006385">
    <property type="entry name" value="HAD_hydro_SerB1"/>
</dbReference>
<gene>
    <name evidence="11" type="ORF">H9Q81_00935</name>
</gene>
<comment type="catalytic activity">
    <reaction evidence="9">
        <text>O-phospho-L-serine + H2O = L-serine + phosphate</text>
        <dbReference type="Rhea" id="RHEA:21208"/>
        <dbReference type="ChEBI" id="CHEBI:15377"/>
        <dbReference type="ChEBI" id="CHEBI:33384"/>
        <dbReference type="ChEBI" id="CHEBI:43474"/>
        <dbReference type="ChEBI" id="CHEBI:57524"/>
        <dbReference type="EC" id="3.1.3.3"/>
    </reaction>
</comment>
<dbReference type="InterPro" id="IPR036412">
    <property type="entry name" value="HAD-like_sf"/>
</dbReference>
<dbReference type="EC" id="3.1.3.3" evidence="3"/>
<dbReference type="EMBL" id="CP060637">
    <property type="protein sequence ID" value="QNM15437.1"/>
    <property type="molecule type" value="Genomic_DNA"/>
</dbReference>
<reference evidence="11 12" key="1">
    <citation type="submission" date="2020-08" db="EMBL/GenBank/DDBJ databases">
        <authorList>
            <person name="Liu C."/>
            <person name="Sun Q."/>
        </authorList>
    </citation>
    <scope>NUCLEOTIDE SEQUENCE [LARGE SCALE GENOMIC DNA]</scope>
    <source>
        <strain evidence="11 12">NSJ-57</strain>
    </source>
</reference>
<accession>A0A7G9GXA5</accession>
<dbReference type="GO" id="GO:0005737">
    <property type="term" value="C:cytoplasm"/>
    <property type="evidence" value="ECO:0007669"/>
    <property type="project" value="TreeGrafter"/>
</dbReference>
<keyword evidence="12" id="KW-1185">Reference proteome</keyword>
<organism evidence="11 12">
    <name type="scientific">Fusobacterium hominis</name>
    <dbReference type="NCBI Taxonomy" id="2764326"/>
    <lineage>
        <taxon>Bacteria</taxon>
        <taxon>Fusobacteriati</taxon>
        <taxon>Fusobacteriota</taxon>
        <taxon>Fusobacteriia</taxon>
        <taxon>Fusobacteriales</taxon>
        <taxon>Fusobacteriaceae</taxon>
        <taxon>Fusobacterium</taxon>
    </lineage>
</organism>
<keyword evidence="7" id="KW-0460">Magnesium</keyword>
<comment type="catalytic activity">
    <reaction evidence="10">
        <text>O-phospho-D-serine + H2O = D-serine + phosphate</text>
        <dbReference type="Rhea" id="RHEA:24873"/>
        <dbReference type="ChEBI" id="CHEBI:15377"/>
        <dbReference type="ChEBI" id="CHEBI:35247"/>
        <dbReference type="ChEBI" id="CHEBI:43474"/>
        <dbReference type="ChEBI" id="CHEBI:58680"/>
        <dbReference type="EC" id="3.1.3.3"/>
    </reaction>
</comment>
<comment type="cofactor">
    <cofactor evidence="1">
        <name>Mg(2+)</name>
        <dbReference type="ChEBI" id="CHEBI:18420"/>
    </cofactor>
</comment>
<keyword evidence="6 11" id="KW-0378">Hydrolase</keyword>
<keyword evidence="4" id="KW-0028">Amino-acid biosynthesis</keyword>
<evidence type="ECO:0000256" key="8">
    <source>
        <dbReference type="ARBA" id="ARBA00023299"/>
    </source>
</evidence>
<evidence type="ECO:0000256" key="6">
    <source>
        <dbReference type="ARBA" id="ARBA00022801"/>
    </source>
</evidence>
<dbReference type="AlphaFoldDB" id="A0A7G9GXA5"/>
<name>A0A7G9GXA5_9FUSO</name>
<dbReference type="PANTHER" id="PTHR43344:SF2">
    <property type="entry name" value="PHOSPHOSERINE PHOSPHATASE"/>
    <property type="match status" value="1"/>
</dbReference>
<dbReference type="RefSeq" id="WP_101473460.1">
    <property type="nucleotide sequence ID" value="NZ_CP060637.1"/>
</dbReference>
<dbReference type="Gene3D" id="1.20.1440.100">
    <property type="entry name" value="SG protein - dephosphorylation function"/>
    <property type="match status" value="1"/>
</dbReference>
<dbReference type="CDD" id="cd02612">
    <property type="entry name" value="HAD_PGPPase"/>
    <property type="match status" value="1"/>
</dbReference>
<dbReference type="SUPFAM" id="SSF56784">
    <property type="entry name" value="HAD-like"/>
    <property type="match status" value="1"/>
</dbReference>
<evidence type="ECO:0000313" key="11">
    <source>
        <dbReference type="EMBL" id="QNM15437.1"/>
    </source>
</evidence>
<keyword evidence="8" id="KW-0718">Serine biosynthesis</keyword>
<evidence type="ECO:0000313" key="12">
    <source>
        <dbReference type="Proteomes" id="UP000515913"/>
    </source>
</evidence>
<dbReference type="GO" id="GO:0006564">
    <property type="term" value="P:L-serine biosynthetic process"/>
    <property type="evidence" value="ECO:0007669"/>
    <property type="project" value="UniProtKB-KW"/>
</dbReference>
<evidence type="ECO:0000256" key="10">
    <source>
        <dbReference type="ARBA" id="ARBA00048523"/>
    </source>
</evidence>
<dbReference type="KEGG" id="fho:H9Q81_00935"/>
<comment type="pathway">
    <text evidence="2">Amino-acid biosynthesis; L-serine biosynthesis; L-serine from 3-phospho-D-glycerate: step 3/3.</text>
</comment>